<dbReference type="InterPro" id="IPR024764">
    <property type="entry name" value="TFIIIC_Znf"/>
</dbReference>
<evidence type="ECO:0000259" key="2">
    <source>
        <dbReference type="Pfam" id="PF12660"/>
    </source>
</evidence>
<feature type="domain" description="Transcription factor IIIC putative zinc-finger" evidence="2">
    <location>
        <begin position="510"/>
        <end position="594"/>
    </location>
</feature>
<name>A0A0D2F056_9EURO</name>
<dbReference type="InterPro" id="IPR024761">
    <property type="entry name" value="TFIIIC_delta_N"/>
</dbReference>
<reference evidence="3 4" key="1">
    <citation type="submission" date="2015-01" db="EMBL/GenBank/DDBJ databases">
        <title>The Genome Sequence of Exophiala xenobiotica CBS118157.</title>
        <authorList>
            <consortium name="The Broad Institute Genomics Platform"/>
            <person name="Cuomo C."/>
            <person name="de Hoog S."/>
            <person name="Gorbushina A."/>
            <person name="Stielow B."/>
            <person name="Teixiera M."/>
            <person name="Abouelleil A."/>
            <person name="Chapman S.B."/>
            <person name="Priest M."/>
            <person name="Young S.K."/>
            <person name="Wortman J."/>
            <person name="Nusbaum C."/>
            <person name="Birren B."/>
        </authorList>
    </citation>
    <scope>NUCLEOTIDE SEQUENCE [LARGE SCALE GENOMIC DNA]</scope>
    <source>
        <strain evidence="3 4">CBS 118157</strain>
    </source>
</reference>
<dbReference type="AlphaFoldDB" id="A0A0D2F056"/>
<dbReference type="PANTHER" id="PTHR15496">
    <property type="entry name" value="GENERAL TRANSCRIPTION FACTOR 3C POLYPEPTIDE 4 FAMILY"/>
    <property type="match status" value="1"/>
</dbReference>
<proteinExistence type="predicted"/>
<dbReference type="Pfam" id="PF12657">
    <property type="entry name" value="TFIIIC_delta"/>
    <property type="match status" value="2"/>
</dbReference>
<evidence type="ECO:0000313" key="4">
    <source>
        <dbReference type="Proteomes" id="UP000054342"/>
    </source>
</evidence>
<dbReference type="GeneID" id="25330866"/>
<dbReference type="GO" id="GO:0006384">
    <property type="term" value="P:transcription initiation at RNA polymerase III promoter"/>
    <property type="evidence" value="ECO:0007669"/>
    <property type="project" value="InterPro"/>
</dbReference>
<dbReference type="GO" id="GO:0000127">
    <property type="term" value="C:transcription factor TFIIIC complex"/>
    <property type="evidence" value="ECO:0007669"/>
    <property type="project" value="InterPro"/>
</dbReference>
<keyword evidence="4" id="KW-1185">Reference proteome</keyword>
<feature type="domain" description="Transcription factor IIIC 90kDa subunit N-terminal" evidence="1">
    <location>
        <begin position="28"/>
        <end position="253"/>
    </location>
</feature>
<dbReference type="HOGENOM" id="CLU_011098_1_0_1"/>
<accession>A0A0D2F056</accession>
<dbReference type="GO" id="GO:0004402">
    <property type="term" value="F:histone acetyltransferase activity"/>
    <property type="evidence" value="ECO:0007669"/>
    <property type="project" value="InterPro"/>
</dbReference>
<evidence type="ECO:0008006" key="5">
    <source>
        <dbReference type="Google" id="ProtNLM"/>
    </source>
</evidence>
<dbReference type="OrthoDB" id="6021743at2759"/>
<gene>
    <name evidence="3" type="ORF">PV05_08958</name>
</gene>
<dbReference type="PANTHER" id="PTHR15496:SF2">
    <property type="entry name" value="GENERAL TRANSCRIPTION FACTOR 3C POLYPEPTIDE 4"/>
    <property type="match status" value="1"/>
</dbReference>
<organism evidence="3 4">
    <name type="scientific">Exophiala xenobiotica</name>
    <dbReference type="NCBI Taxonomy" id="348802"/>
    <lineage>
        <taxon>Eukaryota</taxon>
        <taxon>Fungi</taxon>
        <taxon>Dikarya</taxon>
        <taxon>Ascomycota</taxon>
        <taxon>Pezizomycotina</taxon>
        <taxon>Eurotiomycetes</taxon>
        <taxon>Chaetothyriomycetidae</taxon>
        <taxon>Chaetothyriales</taxon>
        <taxon>Herpotrichiellaceae</taxon>
        <taxon>Exophiala</taxon>
    </lineage>
</organism>
<dbReference type="RefSeq" id="XP_013313963.1">
    <property type="nucleotide sequence ID" value="XM_013458509.1"/>
</dbReference>
<evidence type="ECO:0000313" key="3">
    <source>
        <dbReference type="EMBL" id="KIW53379.1"/>
    </source>
</evidence>
<evidence type="ECO:0000259" key="1">
    <source>
        <dbReference type="Pfam" id="PF12657"/>
    </source>
</evidence>
<dbReference type="InterPro" id="IPR044230">
    <property type="entry name" value="GTF3C4"/>
</dbReference>
<dbReference type="Pfam" id="PF12660">
    <property type="entry name" value="zf-TFIIIC"/>
    <property type="match status" value="1"/>
</dbReference>
<sequence length="596" mass="65981">MTNSAGHLEPVDLRYWPTCESALSWSSEDLAVAAGEVVQILTPVDVKSSQELSGGQQWHKFTLPVNQFEASEWPFADMSTIKHFSIGEELSDSTIVALEWSPPGLGVHRRSVLAILTSNLIFSIWETNGISGIWKRTGVVNQYLSIGADLDGSRESDRRRRRVRAFCWLPPVKLSASSNWGDHVLAVADGLDRITLWRISKSKSTNIGNWRFELIGQHDMKHASPEHTMRGQLRSVLSQSSPIVKMEASECLRDERGNTFSQKQTFTLKVTWAYGRSPAMLSLQFQKGDREKTDDPLSSPGIELFIRKSEEPIKSSRVGQLSESDFATAIRKPRSEFDAKFSLGGRVRTHFYGIALSPDKSQAAACISFHPSDMIEAVIPAHRHALIVFTRIRAKAKVVDSIKDDPVVHEEVLTFVAATDPDLLRSDLDRSIARNAVALIHKDFQSSQFLTDWANSISQQFSNPRFSAALTNEGGAGKENSNDDKMDLDKEVANATESGHGNAALTTAKQEKCEICDARIPSSASTSVKCINGHQFSRCNISFVAIQEPGISKYCAKCGRQFLDVGKLKIPDGPSLSQALFDKFDICPYCQGKFRG</sequence>
<dbReference type="EMBL" id="KN847321">
    <property type="protein sequence ID" value="KIW53379.1"/>
    <property type="molecule type" value="Genomic_DNA"/>
</dbReference>
<dbReference type="STRING" id="348802.A0A0D2F056"/>
<dbReference type="Proteomes" id="UP000054342">
    <property type="component" value="Unassembled WGS sequence"/>
</dbReference>
<protein>
    <recommendedName>
        <fullName evidence="5">Transcription factor IIIC 90kDa subunit N-terminal domain-containing protein</fullName>
    </recommendedName>
</protein>
<feature type="domain" description="Transcription factor IIIC 90kDa subunit N-terminal" evidence="1">
    <location>
        <begin position="316"/>
        <end position="391"/>
    </location>
</feature>